<proteinExistence type="predicted"/>
<feature type="compositionally biased region" description="Basic residues" evidence="2">
    <location>
        <begin position="422"/>
        <end position="432"/>
    </location>
</feature>
<reference evidence="3" key="1">
    <citation type="journal article" date="2020" name="Mol. Plant Microbe Interact.">
        <title>Genome Sequence of the Biocontrol Agent Coniothyrium minitans strain Conio (IMI 134523).</title>
        <authorList>
            <person name="Patel D."/>
            <person name="Shittu T.A."/>
            <person name="Baroncelli R."/>
            <person name="Muthumeenakshi S."/>
            <person name="Osborne T.H."/>
            <person name="Janganan T.K."/>
            <person name="Sreenivasaprasad S."/>
        </authorList>
    </citation>
    <scope>NUCLEOTIDE SEQUENCE</scope>
    <source>
        <strain evidence="3">Conio</strain>
    </source>
</reference>
<dbReference type="InterPro" id="IPR012340">
    <property type="entry name" value="NA-bd_OB-fold"/>
</dbReference>
<protein>
    <submittedName>
        <fullName evidence="3">Uncharacterized protein</fullName>
    </submittedName>
</protein>
<feature type="compositionally biased region" description="Polar residues" evidence="2">
    <location>
        <begin position="399"/>
        <end position="408"/>
    </location>
</feature>
<feature type="region of interest" description="Disordered" evidence="2">
    <location>
        <begin position="324"/>
        <end position="364"/>
    </location>
</feature>
<dbReference type="Gene3D" id="2.40.50.140">
    <property type="entry name" value="Nucleic acid-binding proteins"/>
    <property type="match status" value="1"/>
</dbReference>
<feature type="region of interest" description="Disordered" evidence="2">
    <location>
        <begin position="399"/>
        <end position="466"/>
    </location>
</feature>
<feature type="region of interest" description="Disordered" evidence="2">
    <location>
        <begin position="262"/>
        <end position="284"/>
    </location>
</feature>
<dbReference type="Proteomes" id="UP000756921">
    <property type="component" value="Unassembled WGS sequence"/>
</dbReference>
<evidence type="ECO:0000313" key="4">
    <source>
        <dbReference type="Proteomes" id="UP000756921"/>
    </source>
</evidence>
<evidence type="ECO:0000256" key="1">
    <source>
        <dbReference type="SAM" id="Coils"/>
    </source>
</evidence>
<feature type="compositionally biased region" description="Basic and acidic residues" evidence="2">
    <location>
        <begin position="336"/>
        <end position="347"/>
    </location>
</feature>
<feature type="coiled-coil region" evidence="1">
    <location>
        <begin position="34"/>
        <end position="103"/>
    </location>
</feature>
<feature type="compositionally biased region" description="Basic and acidic residues" evidence="2">
    <location>
        <begin position="449"/>
        <end position="466"/>
    </location>
</feature>
<evidence type="ECO:0000256" key="2">
    <source>
        <dbReference type="SAM" id="MobiDB-lite"/>
    </source>
</evidence>
<feature type="compositionally biased region" description="Polar residues" evidence="2">
    <location>
        <begin position="262"/>
        <end position="277"/>
    </location>
</feature>
<comment type="caution">
    <text evidence="3">The sequence shown here is derived from an EMBL/GenBank/DDBJ whole genome shotgun (WGS) entry which is preliminary data.</text>
</comment>
<dbReference type="AlphaFoldDB" id="A0A9P6G3Q5"/>
<keyword evidence="1" id="KW-0175">Coiled coil</keyword>
<dbReference type="EMBL" id="WJXW01000019">
    <property type="protein sequence ID" value="KAF9728526.1"/>
    <property type="molecule type" value="Genomic_DNA"/>
</dbReference>
<feature type="compositionally biased region" description="Polar residues" evidence="2">
    <location>
        <begin position="348"/>
        <end position="360"/>
    </location>
</feature>
<keyword evidence="4" id="KW-1185">Reference proteome</keyword>
<organism evidence="3 4">
    <name type="scientific">Paraphaeosphaeria minitans</name>
    <dbReference type="NCBI Taxonomy" id="565426"/>
    <lineage>
        <taxon>Eukaryota</taxon>
        <taxon>Fungi</taxon>
        <taxon>Dikarya</taxon>
        <taxon>Ascomycota</taxon>
        <taxon>Pezizomycotina</taxon>
        <taxon>Dothideomycetes</taxon>
        <taxon>Pleosporomycetidae</taxon>
        <taxon>Pleosporales</taxon>
        <taxon>Massarineae</taxon>
        <taxon>Didymosphaeriaceae</taxon>
        <taxon>Paraphaeosphaeria</taxon>
    </lineage>
</organism>
<name>A0A9P6G3Q5_9PLEO</name>
<gene>
    <name evidence="3" type="ORF">PMIN01_13354</name>
</gene>
<dbReference type="OrthoDB" id="3811783at2759"/>
<sequence length="1088" mass="120909">MSGPVKLAGTEDGFCDKEECLDNVMKIFHLQKHGEELGARVDDLLEKNTELEKQIESLQHDFFNKDKNIEELKKYITRYDGKLASAEQRHEECQSILEAEKRSRAEEQADLKVKIENLATTEQRHEECQSMLEAEKRSRAEEKADFKVKIENLKEINEQLLRSLAGRRRSIAGETKSSELACVQPMFEEPEEKQAAVSPLSPCLENLLDDEMRQQRSLKEELWSVGISETEFGDQASPTESNDLAPLCDEIIAQNDMAAQGFQSPHRTNTDTAGESTASEHPDIRATDQAVVMLEHDFAKAQQPITQAGARMISSDVELCSRDEGYRSLATPSTADDGRVRGEDKNANHQPSSTPTISNSQREEPGVIAGTLASFGSHSRVSPRVTLKLDDQMVCCPTSSTERYPTTPESHHSGPFAENTSKRRRKRAKGRNSRSIPRRVLAPPAERISIGDRRHREDVAQEHKSDRHFQAYSSTHVKLNALRSYAGRQISVDIMAIVTADIHQGEDEIGRRISLKDESRTGAPSVEAIIYESHCSELSKTRMGYCVLLKNFAVRFDVQGRPCLKSRGSSAWCVWDQSGGPVHEHQIPICKAELEVVQRLLKWWESQHGADYMLSTPYISYTEDYLRSMESDLPISSIFPNATEATSASPGHETRLFDLERHTPSQEQTHQGVSLHSAQDITLPALCAPPDAAYCFFIHIMVSAHPIQADEPFFSSLPRWIGSPERSPMPSVSWTGYAATRDEPCPDWIHDHGSLGANEHAWFGGSVLDPIFASQGEFSECSDGGSSERTSIQSVGAQMVSLVSADLLVRNEEIDGPRRKVKVANKKVVSRQDKGRVSKLRAEGKITPLSKEIAPPLRVRGSNQMLTGNVEQDGCGNTKSRLTSGDKLQSKKLPRYQVSTSNKHILIIHLTYGSRCSLALAGELVYINAYTCIRQHCAAFPEPLRASSRAFNGASHDLHEHAHCNYLGGSLPWRDTNGLRRTYREAFVLALECYQPPEQKENENIARQAGIARGLYSIATIATTANLLSVSAPVSTRSSLGSKQLSPVYVCALPAAVLHPAANDIAGLGQWHRKLHTHMGAFYPSVWR</sequence>
<evidence type="ECO:0000313" key="3">
    <source>
        <dbReference type="EMBL" id="KAF9728526.1"/>
    </source>
</evidence>
<accession>A0A9P6G3Q5</accession>